<dbReference type="InterPro" id="IPR046348">
    <property type="entry name" value="SIS_dom_sf"/>
</dbReference>
<evidence type="ECO:0000259" key="2">
    <source>
        <dbReference type="PROSITE" id="PS51464"/>
    </source>
</evidence>
<feature type="domain" description="SIS" evidence="2">
    <location>
        <begin position="27"/>
        <end position="170"/>
    </location>
</feature>
<evidence type="ECO:0000313" key="4">
    <source>
        <dbReference type="Proteomes" id="UP001341444"/>
    </source>
</evidence>
<dbReference type="PANTHER" id="PTHR43443">
    <property type="entry name" value="3-HEXULOSE-6-PHOSPHATE ISOMERASE"/>
    <property type="match status" value="1"/>
</dbReference>
<dbReference type="InterPro" id="IPR017552">
    <property type="entry name" value="PHI/rmpB"/>
</dbReference>
<dbReference type="Gene3D" id="3.40.50.10490">
    <property type="entry name" value="Glucose-6-phosphate isomerase like protein, domain 1"/>
    <property type="match status" value="1"/>
</dbReference>
<dbReference type="NCBIfam" id="TIGR03127">
    <property type="entry name" value="RuMP_HxlB"/>
    <property type="match status" value="1"/>
</dbReference>
<name>A0ABU6ME14_9BACI</name>
<keyword evidence="4" id="KW-1185">Reference proteome</keyword>
<evidence type="ECO:0000313" key="3">
    <source>
        <dbReference type="EMBL" id="MED1201527.1"/>
    </source>
</evidence>
<evidence type="ECO:0000256" key="1">
    <source>
        <dbReference type="ARBA" id="ARBA00009235"/>
    </source>
</evidence>
<dbReference type="SUPFAM" id="SSF53697">
    <property type="entry name" value="SIS domain"/>
    <property type="match status" value="1"/>
</dbReference>
<dbReference type="Pfam" id="PF01380">
    <property type="entry name" value="SIS"/>
    <property type="match status" value="1"/>
</dbReference>
<accession>A0ABU6ME14</accession>
<comment type="caution">
    <text evidence="3">The sequence shown here is derived from an EMBL/GenBank/DDBJ whole genome shotgun (WGS) entry which is preliminary data.</text>
</comment>
<dbReference type="Proteomes" id="UP001341444">
    <property type="component" value="Unassembled WGS sequence"/>
</dbReference>
<proteinExistence type="inferred from homology"/>
<dbReference type="InterPro" id="IPR001347">
    <property type="entry name" value="SIS_dom"/>
</dbReference>
<protein>
    <submittedName>
        <fullName evidence="3">6-phospho-3-hexuloisomerase</fullName>
    </submittedName>
</protein>
<dbReference type="PANTHER" id="PTHR43443:SF1">
    <property type="entry name" value="3-HEXULOSE-6-PHOSPHATE ISOMERASE"/>
    <property type="match status" value="1"/>
</dbReference>
<gene>
    <name evidence="3" type="primary">hxlB</name>
    <name evidence="3" type="ORF">P4T90_00310</name>
</gene>
<dbReference type="EMBL" id="JARMAB010000001">
    <property type="protein sequence ID" value="MED1201527.1"/>
    <property type="molecule type" value="Genomic_DNA"/>
</dbReference>
<reference evidence="3 4" key="1">
    <citation type="submission" date="2023-03" db="EMBL/GenBank/DDBJ databases">
        <title>Bacillus Genome Sequencing.</title>
        <authorList>
            <person name="Dunlap C."/>
        </authorList>
    </citation>
    <scope>NUCLEOTIDE SEQUENCE [LARGE SCALE GENOMIC DNA]</scope>
    <source>
        <strain evidence="3 4">B-23453</strain>
    </source>
</reference>
<comment type="similarity">
    <text evidence="1">Belongs to the SIS family. PHI subfamily.</text>
</comment>
<dbReference type="RefSeq" id="WP_066266607.1">
    <property type="nucleotide sequence ID" value="NZ_JARMAB010000001.1"/>
</dbReference>
<organism evidence="3 4">
    <name type="scientific">Heyndrickxia acidicola</name>
    <dbReference type="NCBI Taxonomy" id="209389"/>
    <lineage>
        <taxon>Bacteria</taxon>
        <taxon>Bacillati</taxon>
        <taxon>Bacillota</taxon>
        <taxon>Bacilli</taxon>
        <taxon>Bacillales</taxon>
        <taxon>Bacillaceae</taxon>
        <taxon>Heyndrickxia</taxon>
    </lineage>
</organism>
<dbReference type="CDD" id="cd05005">
    <property type="entry name" value="SIS_PHI"/>
    <property type="match status" value="1"/>
</dbReference>
<sequence>MSEAIETILNEIQEVFKKVDRSNVEKLVDVLSTNQRIFVLGEGRSRLMAKSFAMRLMHLGLHVYVVGETTTPSVQKGDILIAISGSGTTSTIVGMAEKAKNNGVMVVVVTSDQKSKLAHASECTIHIPAATKYRKEGELFSEQPLSSLFDQSVHIYFDAVCLAIVRGQKSGNEEAFVRHNNLE</sequence>
<dbReference type="PROSITE" id="PS51464">
    <property type="entry name" value="SIS"/>
    <property type="match status" value="1"/>
</dbReference>